<evidence type="ECO:0000313" key="1">
    <source>
        <dbReference type="EMBL" id="RDW15865.1"/>
    </source>
</evidence>
<protein>
    <submittedName>
        <fullName evidence="1">Uncharacterized protein</fullName>
    </submittedName>
</protein>
<proteinExistence type="predicted"/>
<dbReference type="EMBL" id="PIOD01000023">
    <property type="protein sequence ID" value="RDW15865.1"/>
    <property type="molecule type" value="Genomic_DNA"/>
</dbReference>
<accession>A0A3D8PL03</accession>
<comment type="caution">
    <text evidence="1">The sequence shown here is derived from an EMBL/GenBank/DDBJ whole genome shotgun (WGS) entry which is preliminary data.</text>
</comment>
<keyword evidence="2" id="KW-1185">Reference proteome</keyword>
<evidence type="ECO:0000313" key="2">
    <source>
        <dbReference type="Proteomes" id="UP000256520"/>
    </source>
</evidence>
<name>A0A3D8PL03_9BACI</name>
<sequence length="66" mass="7956">MCKEILDAEEPFYWNCDLSEREKEGSMTDLEHVEEKMFFGYNKITNKEVILFNPFTVIKKSLRRSF</sequence>
<reference evidence="2" key="1">
    <citation type="submission" date="2017-11" db="EMBL/GenBank/DDBJ databases">
        <authorList>
            <person name="Zhu W."/>
        </authorList>
    </citation>
    <scope>NUCLEOTIDE SEQUENCE [LARGE SCALE GENOMIC DNA]</scope>
    <source>
        <strain evidence="2">CAU 1051</strain>
    </source>
</reference>
<dbReference type="Proteomes" id="UP000256520">
    <property type="component" value="Unassembled WGS sequence"/>
</dbReference>
<organism evidence="1 2">
    <name type="scientific">Oceanobacillus chungangensis</name>
    <dbReference type="NCBI Taxonomy" id="1229152"/>
    <lineage>
        <taxon>Bacteria</taxon>
        <taxon>Bacillati</taxon>
        <taxon>Bacillota</taxon>
        <taxon>Bacilli</taxon>
        <taxon>Bacillales</taxon>
        <taxon>Bacillaceae</taxon>
        <taxon>Oceanobacillus</taxon>
    </lineage>
</organism>
<dbReference type="AlphaFoldDB" id="A0A3D8PL03"/>
<gene>
    <name evidence="1" type="ORF">CWR45_16065</name>
</gene>